<evidence type="ECO:0000256" key="2">
    <source>
        <dbReference type="ARBA" id="ARBA00022448"/>
    </source>
</evidence>
<organism evidence="9 10">
    <name type="scientific">Bordetella ansorpii</name>
    <dbReference type="NCBI Taxonomy" id="288768"/>
    <lineage>
        <taxon>Bacteria</taxon>
        <taxon>Pseudomonadati</taxon>
        <taxon>Pseudomonadota</taxon>
        <taxon>Betaproteobacteria</taxon>
        <taxon>Burkholderiales</taxon>
        <taxon>Alcaligenaceae</taxon>
        <taxon>Bordetella</taxon>
    </lineage>
</organism>
<dbReference type="SUPFAM" id="SSF74653">
    <property type="entry name" value="TolA/TonB C-terminal domain"/>
    <property type="match status" value="1"/>
</dbReference>
<dbReference type="AlphaFoldDB" id="A0A157SAT0"/>
<name>A0A157SAT0_9BORD</name>
<evidence type="ECO:0000256" key="3">
    <source>
        <dbReference type="ARBA" id="ARBA00022692"/>
    </source>
</evidence>
<dbReference type="GO" id="GO:0019867">
    <property type="term" value="C:outer membrane"/>
    <property type="evidence" value="ECO:0007669"/>
    <property type="project" value="InterPro"/>
</dbReference>
<dbReference type="STRING" id="288768.SAMEA3906486_01575"/>
<dbReference type="Pfam" id="PF07660">
    <property type="entry name" value="STN"/>
    <property type="match status" value="1"/>
</dbReference>
<evidence type="ECO:0000256" key="7">
    <source>
        <dbReference type="SAM" id="SignalP"/>
    </source>
</evidence>
<dbReference type="InterPro" id="IPR006260">
    <property type="entry name" value="TonB/TolA_C"/>
</dbReference>
<keyword evidence="10" id="KW-1185">Reference proteome</keyword>
<dbReference type="Proteomes" id="UP000076848">
    <property type="component" value="Unassembled WGS sequence"/>
</dbReference>
<reference evidence="9 10" key="1">
    <citation type="submission" date="2016-04" db="EMBL/GenBank/DDBJ databases">
        <authorList>
            <consortium name="Pathogen Informatics"/>
        </authorList>
    </citation>
    <scope>NUCLEOTIDE SEQUENCE [LARGE SCALE GENOMIC DNA]</scope>
    <source>
        <strain evidence="9 10">H050680373</strain>
    </source>
</reference>
<keyword evidence="7" id="KW-0732">Signal</keyword>
<sequence length="237" mass="24877">MLPRYAALSHPAVALIALCAFAAQAAWAQDAGRTPPAGQRGAAAERFDFDIAAQPLADALRRYASLTRQPTLFRSELVKGRTSAPVRGRYSAEAALRRLLEGTGLAAEKSNAGPRAGFVLTAAPPAVMPRASLGDLAGYPSQIQARVWDALCADTRTAPGAYRLLLRFQVDAAGRLQRPRLLGSTGDGQRDEALLAALRRVRLGGPPPPGLAQPVTMLIVPREDGGAQGPRCGEGAP</sequence>
<dbReference type="OrthoDB" id="8850498at2"/>
<keyword evidence="5" id="KW-0472">Membrane</keyword>
<dbReference type="Gene3D" id="3.55.50.30">
    <property type="match status" value="1"/>
</dbReference>
<keyword evidence="6" id="KW-0998">Cell outer membrane</keyword>
<gene>
    <name evidence="9" type="ORF">SAMEA3906486_01575</name>
</gene>
<feature type="domain" description="Secretin/TonB short N-terminal" evidence="8">
    <location>
        <begin position="69"/>
        <end position="123"/>
    </location>
</feature>
<dbReference type="NCBIfam" id="TIGR01352">
    <property type="entry name" value="tonB_Cterm"/>
    <property type="match status" value="1"/>
</dbReference>
<dbReference type="SMART" id="SM00965">
    <property type="entry name" value="STN"/>
    <property type="match status" value="1"/>
</dbReference>
<feature type="signal peptide" evidence="7">
    <location>
        <begin position="1"/>
        <end position="25"/>
    </location>
</feature>
<protein>
    <submittedName>
        <fullName evidence="9">Outer membrane receptor for ferric coprogen and ferric-rhodotorulic acid</fullName>
    </submittedName>
</protein>
<evidence type="ECO:0000256" key="1">
    <source>
        <dbReference type="ARBA" id="ARBA00004167"/>
    </source>
</evidence>
<accession>A0A157SAT0</accession>
<keyword evidence="4" id="KW-1133">Transmembrane helix</keyword>
<feature type="chain" id="PRO_5007616069" evidence="7">
    <location>
        <begin position="26"/>
        <end position="237"/>
    </location>
</feature>
<dbReference type="RefSeq" id="WP_066125359.1">
    <property type="nucleotide sequence ID" value="NZ_FKIF01000002.1"/>
</dbReference>
<comment type="subcellular location">
    <subcellularLocation>
        <location evidence="1">Membrane</location>
        <topology evidence="1">Single-pass membrane protein</topology>
    </subcellularLocation>
</comment>
<evidence type="ECO:0000313" key="10">
    <source>
        <dbReference type="Proteomes" id="UP000076848"/>
    </source>
</evidence>
<evidence type="ECO:0000259" key="8">
    <source>
        <dbReference type="SMART" id="SM00965"/>
    </source>
</evidence>
<dbReference type="EMBL" id="FKIF01000002">
    <property type="protein sequence ID" value="SAI67547.1"/>
    <property type="molecule type" value="Genomic_DNA"/>
</dbReference>
<keyword evidence="2" id="KW-0813">Transport</keyword>
<evidence type="ECO:0000256" key="5">
    <source>
        <dbReference type="ARBA" id="ARBA00023136"/>
    </source>
</evidence>
<keyword evidence="9" id="KW-0675">Receptor</keyword>
<keyword evidence="3" id="KW-0812">Transmembrane</keyword>
<evidence type="ECO:0000256" key="6">
    <source>
        <dbReference type="ARBA" id="ARBA00023237"/>
    </source>
</evidence>
<evidence type="ECO:0000256" key="4">
    <source>
        <dbReference type="ARBA" id="ARBA00022989"/>
    </source>
</evidence>
<evidence type="ECO:0000313" key="9">
    <source>
        <dbReference type="EMBL" id="SAI67547.1"/>
    </source>
</evidence>
<dbReference type="InterPro" id="IPR011662">
    <property type="entry name" value="Secretin/TonB_short_N"/>
</dbReference>
<proteinExistence type="predicted"/>